<dbReference type="AlphaFoldDB" id="A0A521C1Y1"/>
<proteinExistence type="predicted"/>
<organism evidence="2 3">
    <name type="scientific">Solitalea koreensis</name>
    <dbReference type="NCBI Taxonomy" id="543615"/>
    <lineage>
        <taxon>Bacteria</taxon>
        <taxon>Pseudomonadati</taxon>
        <taxon>Bacteroidota</taxon>
        <taxon>Sphingobacteriia</taxon>
        <taxon>Sphingobacteriales</taxon>
        <taxon>Sphingobacteriaceae</taxon>
        <taxon>Solitalea</taxon>
    </lineage>
</organism>
<dbReference type="Proteomes" id="UP000315971">
    <property type="component" value="Unassembled WGS sequence"/>
</dbReference>
<gene>
    <name evidence="2" type="ORF">SAMN06265350_103137</name>
</gene>
<keyword evidence="1" id="KW-1133">Transmembrane helix</keyword>
<sequence>MSLNIPIVFLYAHFVFVLFNTVVVRFKNNTGKPLTNISVIGCDERTIQDLQPGQTEIEWIPITKNCIEHRIEIKYEIDGVVKREVVDGYVVTGRRINHKIGDNRELLVAE</sequence>
<feature type="transmembrane region" description="Helical" evidence="1">
    <location>
        <begin position="6"/>
        <end position="26"/>
    </location>
</feature>
<name>A0A521C1Y1_9SPHI</name>
<keyword evidence="1" id="KW-0812">Transmembrane</keyword>
<evidence type="ECO:0000313" key="2">
    <source>
        <dbReference type="EMBL" id="SMO53486.1"/>
    </source>
</evidence>
<evidence type="ECO:0000256" key="1">
    <source>
        <dbReference type="SAM" id="Phobius"/>
    </source>
</evidence>
<accession>A0A521C1Y1</accession>
<keyword evidence="3" id="KW-1185">Reference proteome</keyword>
<evidence type="ECO:0000313" key="3">
    <source>
        <dbReference type="Proteomes" id="UP000315971"/>
    </source>
</evidence>
<dbReference type="EMBL" id="FXSZ01000003">
    <property type="protein sequence ID" value="SMO53486.1"/>
    <property type="molecule type" value="Genomic_DNA"/>
</dbReference>
<protein>
    <submittedName>
        <fullName evidence="2">Uncharacterized protein</fullName>
    </submittedName>
</protein>
<reference evidence="2 3" key="1">
    <citation type="submission" date="2017-05" db="EMBL/GenBank/DDBJ databases">
        <authorList>
            <person name="Varghese N."/>
            <person name="Submissions S."/>
        </authorList>
    </citation>
    <scope>NUCLEOTIDE SEQUENCE [LARGE SCALE GENOMIC DNA]</scope>
    <source>
        <strain evidence="2 3">DSM 21342</strain>
    </source>
</reference>
<keyword evidence="1" id="KW-0472">Membrane</keyword>